<organism evidence="2 3">
    <name type="scientific">Trichonephila clavipes</name>
    <name type="common">Golden silk orbweaver</name>
    <name type="synonym">Nephila clavipes</name>
    <dbReference type="NCBI Taxonomy" id="2585209"/>
    <lineage>
        <taxon>Eukaryota</taxon>
        <taxon>Metazoa</taxon>
        <taxon>Ecdysozoa</taxon>
        <taxon>Arthropoda</taxon>
        <taxon>Chelicerata</taxon>
        <taxon>Arachnida</taxon>
        <taxon>Araneae</taxon>
        <taxon>Araneomorphae</taxon>
        <taxon>Entelegynae</taxon>
        <taxon>Araneoidea</taxon>
        <taxon>Nephilidae</taxon>
        <taxon>Trichonephila</taxon>
    </lineage>
</organism>
<comment type="caution">
    <text evidence="2">The sequence shown here is derived from an EMBL/GenBank/DDBJ whole genome shotgun (WGS) entry which is preliminary data.</text>
</comment>
<reference evidence="2" key="1">
    <citation type="submission" date="2020-08" db="EMBL/GenBank/DDBJ databases">
        <title>Multicomponent nature underlies the extraordinary mechanical properties of spider dragline silk.</title>
        <authorList>
            <person name="Kono N."/>
            <person name="Nakamura H."/>
            <person name="Mori M."/>
            <person name="Yoshida Y."/>
            <person name="Ohtoshi R."/>
            <person name="Malay A.D."/>
            <person name="Moran D.A.P."/>
            <person name="Tomita M."/>
            <person name="Numata K."/>
            <person name="Arakawa K."/>
        </authorList>
    </citation>
    <scope>NUCLEOTIDE SEQUENCE</scope>
</reference>
<evidence type="ECO:0000256" key="1">
    <source>
        <dbReference type="SAM" id="MobiDB-lite"/>
    </source>
</evidence>
<feature type="compositionally biased region" description="Basic and acidic residues" evidence="1">
    <location>
        <begin position="116"/>
        <end position="126"/>
    </location>
</feature>
<dbReference type="AlphaFoldDB" id="A0A8X6SCJ5"/>
<protein>
    <submittedName>
        <fullName evidence="2">Uncharacterized protein</fullName>
    </submittedName>
</protein>
<feature type="compositionally biased region" description="Basic and acidic residues" evidence="1">
    <location>
        <begin position="55"/>
        <end position="67"/>
    </location>
</feature>
<sequence>MRVEKNNVVIWKGGKPLTVNVNQVQIYPPRDRDEDDVEIGRSSDEGIQAAQGKYKGREGPTRKENTKVQHLQGKRSSGASSTLPNEMQPQEVASKVQRRPQEKQNVLKRAPPSSLQEDRTNKRRPQESLNWKKMTAPETLQSGPRSKRRPRGNNSNEI</sequence>
<proteinExistence type="predicted"/>
<accession>A0A8X6SCJ5</accession>
<evidence type="ECO:0000313" key="2">
    <source>
        <dbReference type="EMBL" id="GFY09736.1"/>
    </source>
</evidence>
<dbReference type="EMBL" id="BMAU01021292">
    <property type="protein sequence ID" value="GFY09736.1"/>
    <property type="molecule type" value="Genomic_DNA"/>
</dbReference>
<gene>
    <name evidence="2" type="ORF">TNCV_3696981</name>
</gene>
<dbReference type="Proteomes" id="UP000887159">
    <property type="component" value="Unassembled WGS sequence"/>
</dbReference>
<keyword evidence="3" id="KW-1185">Reference proteome</keyword>
<evidence type="ECO:0000313" key="3">
    <source>
        <dbReference type="Proteomes" id="UP000887159"/>
    </source>
</evidence>
<feature type="compositionally biased region" description="Polar residues" evidence="1">
    <location>
        <begin position="74"/>
        <end position="88"/>
    </location>
</feature>
<name>A0A8X6SCJ5_TRICX</name>
<feature type="region of interest" description="Disordered" evidence="1">
    <location>
        <begin position="22"/>
        <end position="158"/>
    </location>
</feature>